<dbReference type="Proteomes" id="UP001447842">
    <property type="component" value="Chromosome"/>
</dbReference>
<dbReference type="RefSeq" id="WP_345971812.1">
    <property type="nucleotide sequence ID" value="NZ_CP147920.1"/>
</dbReference>
<protein>
    <submittedName>
        <fullName evidence="2">Caspase family protein</fullName>
    </submittedName>
</protein>
<sequence length="239" mass="27256">MRRRALIIGAPGKSQEYLPGVRKDVENYTNFLTSNIGGKWLKDEIVSLYDQDINTVQRTINLVKSENNDFVLVVFSGHGNYSAIMSNRRLYIDHDNYIYEDNLKGLSKKELLIIDTCAGIEREVGERKVKKSAFALFRESYTDYRKKYEDAILSCLDQEIVLYASDVDEYSADTSKGGLYSKNLLETAYNNSYEEVLSSLVAHDIASSIVRKESKNKQNPQYSCSVRKGNKLPFALKEL</sequence>
<keyword evidence="3" id="KW-1185">Reference proteome</keyword>
<dbReference type="InterPro" id="IPR011600">
    <property type="entry name" value="Pept_C14_caspase"/>
</dbReference>
<evidence type="ECO:0000313" key="3">
    <source>
        <dbReference type="Proteomes" id="UP001447842"/>
    </source>
</evidence>
<dbReference type="Pfam" id="PF00656">
    <property type="entry name" value="Peptidase_C14"/>
    <property type="match status" value="1"/>
</dbReference>
<dbReference type="Gene3D" id="3.40.50.1460">
    <property type="match status" value="1"/>
</dbReference>
<name>A0ABZ3H6Q7_9BACT</name>
<gene>
    <name evidence="2" type="ORF">WCY31_06905</name>
</gene>
<organism evidence="2 3">
    <name type="scientific">Sulfurimonas diazotrophicus</name>
    <dbReference type="NCBI Taxonomy" id="3131939"/>
    <lineage>
        <taxon>Bacteria</taxon>
        <taxon>Pseudomonadati</taxon>
        <taxon>Campylobacterota</taxon>
        <taxon>Epsilonproteobacteria</taxon>
        <taxon>Campylobacterales</taxon>
        <taxon>Sulfurimonadaceae</taxon>
        <taxon>Sulfurimonas</taxon>
    </lineage>
</organism>
<feature type="domain" description="Peptidase C14 caspase" evidence="1">
    <location>
        <begin position="2"/>
        <end position="228"/>
    </location>
</feature>
<evidence type="ECO:0000313" key="2">
    <source>
        <dbReference type="EMBL" id="XAU13984.1"/>
    </source>
</evidence>
<accession>A0ABZ3H6Q7</accession>
<evidence type="ECO:0000259" key="1">
    <source>
        <dbReference type="Pfam" id="PF00656"/>
    </source>
</evidence>
<proteinExistence type="predicted"/>
<dbReference type="InterPro" id="IPR029030">
    <property type="entry name" value="Caspase-like_dom_sf"/>
</dbReference>
<dbReference type="SUPFAM" id="SSF52129">
    <property type="entry name" value="Caspase-like"/>
    <property type="match status" value="1"/>
</dbReference>
<reference evidence="2 3" key="1">
    <citation type="submission" date="2024-03" db="EMBL/GenBank/DDBJ databases">
        <title>Sulfurimonas sp. HSL3-1.</title>
        <authorList>
            <person name="Wang S."/>
        </authorList>
    </citation>
    <scope>NUCLEOTIDE SEQUENCE [LARGE SCALE GENOMIC DNA]</scope>
    <source>
        <strain evidence="2 3">HSL3-1</strain>
    </source>
</reference>
<dbReference type="EMBL" id="CP147920">
    <property type="protein sequence ID" value="XAU13984.1"/>
    <property type="molecule type" value="Genomic_DNA"/>
</dbReference>